<dbReference type="GO" id="GO:0009279">
    <property type="term" value="C:cell outer membrane"/>
    <property type="evidence" value="ECO:0007669"/>
    <property type="project" value="UniProtKB-SubCell"/>
</dbReference>
<dbReference type="InterPro" id="IPR039426">
    <property type="entry name" value="TonB-dep_rcpt-like"/>
</dbReference>
<keyword evidence="3" id="KW-1134">Transmembrane beta strand</keyword>
<name>A0A1G7KQJ0_9BACT</name>
<keyword evidence="10" id="KW-1185">Reference proteome</keyword>
<gene>
    <name evidence="9" type="ORF">SAMN05444167_2268</name>
</gene>
<feature type="chain" id="PRO_5009241702" evidence="7">
    <location>
        <begin position="21"/>
        <end position="1009"/>
    </location>
</feature>
<evidence type="ECO:0000256" key="3">
    <source>
        <dbReference type="ARBA" id="ARBA00022452"/>
    </source>
</evidence>
<dbReference type="Gene3D" id="2.40.170.20">
    <property type="entry name" value="TonB-dependent receptor, beta-barrel domain"/>
    <property type="match status" value="1"/>
</dbReference>
<dbReference type="Proteomes" id="UP000182427">
    <property type="component" value="Chromosome I"/>
</dbReference>
<dbReference type="Gene3D" id="2.60.40.1120">
    <property type="entry name" value="Carboxypeptidase-like, regulatory domain"/>
    <property type="match status" value="1"/>
</dbReference>
<dbReference type="PANTHER" id="PTHR30069:SF46">
    <property type="entry name" value="OAR PROTEIN"/>
    <property type="match status" value="1"/>
</dbReference>
<evidence type="ECO:0000313" key="10">
    <source>
        <dbReference type="Proteomes" id="UP000182427"/>
    </source>
</evidence>
<evidence type="ECO:0000256" key="5">
    <source>
        <dbReference type="ARBA" id="ARBA00023136"/>
    </source>
</evidence>
<dbReference type="GO" id="GO:0030246">
    <property type="term" value="F:carbohydrate binding"/>
    <property type="evidence" value="ECO:0007669"/>
    <property type="project" value="InterPro"/>
</dbReference>
<keyword evidence="5" id="KW-0472">Membrane</keyword>
<keyword evidence="2" id="KW-0813">Transport</keyword>
<dbReference type="SUPFAM" id="SSF56935">
    <property type="entry name" value="Porins"/>
    <property type="match status" value="1"/>
</dbReference>
<dbReference type="GO" id="GO:0044718">
    <property type="term" value="P:siderophore transmembrane transport"/>
    <property type="evidence" value="ECO:0007669"/>
    <property type="project" value="TreeGrafter"/>
</dbReference>
<dbReference type="PANTHER" id="PTHR30069">
    <property type="entry name" value="TONB-DEPENDENT OUTER MEMBRANE RECEPTOR"/>
    <property type="match status" value="1"/>
</dbReference>
<dbReference type="GO" id="GO:0015344">
    <property type="term" value="F:siderophore uptake transmembrane transporter activity"/>
    <property type="evidence" value="ECO:0007669"/>
    <property type="project" value="TreeGrafter"/>
</dbReference>
<evidence type="ECO:0000313" key="9">
    <source>
        <dbReference type="EMBL" id="SDF39421.1"/>
    </source>
</evidence>
<keyword evidence="9" id="KW-0645">Protease</keyword>
<dbReference type="EMBL" id="LT629690">
    <property type="protein sequence ID" value="SDF39421.1"/>
    <property type="molecule type" value="Genomic_DNA"/>
</dbReference>
<comment type="subcellular location">
    <subcellularLocation>
        <location evidence="1">Cell outer membrane</location>
        <topology evidence="1">Multi-pass membrane protein</topology>
    </subcellularLocation>
</comment>
<dbReference type="Pfam" id="PF25183">
    <property type="entry name" value="OMP_b-brl_4"/>
    <property type="match status" value="1"/>
</dbReference>
<keyword evidence="9" id="KW-0378">Hydrolase</keyword>
<keyword evidence="7" id="KW-0732">Signal</keyword>
<accession>A0A1G7KQJ0</accession>
<organism evidence="9 10">
    <name type="scientific">Terriglobus roseus</name>
    <dbReference type="NCBI Taxonomy" id="392734"/>
    <lineage>
        <taxon>Bacteria</taxon>
        <taxon>Pseudomonadati</taxon>
        <taxon>Acidobacteriota</taxon>
        <taxon>Terriglobia</taxon>
        <taxon>Terriglobales</taxon>
        <taxon>Acidobacteriaceae</taxon>
        <taxon>Terriglobus</taxon>
    </lineage>
</organism>
<evidence type="ECO:0000256" key="7">
    <source>
        <dbReference type="SAM" id="SignalP"/>
    </source>
</evidence>
<sequence>MRNLAITGFSFLICLSPAMAQTDRATLTGTVTDAQGSSVRGAVVTVTSVASGLTYRSVTNSAGVYLINSLPVGDYKETIVESGFHPVQFSSFALQIGETREMNAKLTVAAEDTVIQVSTEEDDLNRVSTEIGGVVQGAQLNELPMNGRSFERLEATVPGAIDAAGSTQDQIRFVGLSQEDNGFHMDGVDASGINHQFEKLDMRLQIPVEAISEFKASSAAYSADQGGSAGGQIEIVTKSGGDRFHGSAWEYLRNDVFDARPWNYKGLPKLRLNNFGANLGGPIVKKKLFFFANWEAYRQVLAAQVTGLVPTPAYRTAVIAKSPALATIINSYINAGTPTNDPNALSFTGAGTNPVQEDAGMVRLDYKLSSRTNIFGRYSTDHFRTTAPNGIEITPTGQLSSLFNTLTAPNAIIDVSHNFTSELFTDFRIGYNRDEFSEGGDQTLPYNVAVTGFGTLTTPPTDDRYDTAYSVVDDTTFVKGNNVFKGGLRVRRIQENKNTPKIPVITATYLNENNFQQNLMDSYAFQGASAMTGQRQTEYGAYFMDTIKLKQNLILTAGLRYDFWSVDHDVLGRGVVVDPATCANILCPAGSAWYFPDRNNLAPRLSVSWSPAVFHNKTVISGGGGIYYGQGQFGHLGAAVGNIPQRFTLAQTTTPGLSFPLDPFLGNAAFSVSPTAQDRNRKDAQISEWTLTVQQQLAKGTSMTASYIGSVGSSLWSNLVANGINPSTGKRPYASYTNSTFTWDRTQGTRAYNAFELGVHRDYRTGLLISANYQLAHSIDDGSVGGAEAISPQNQSCIRCERANSQFDMRHYLTASAIWQLPIGRGHAVLGNAGSFVNALVGGWQMAGIGSVRGGLPLNVTLSRSATALPDQINSNQRPNRVQGVPLYPANRSTKQWLNPAAFAVPANGTWGNAGRNLVRGPGHWQADMALQKTVKLRETLSTSFRVEAFNVFNVAQYGSPVVALTSTGSGNNLQIAPANFGLINSAFSTVPTGSGTPRQLELSLRIDY</sequence>
<evidence type="ECO:0000256" key="2">
    <source>
        <dbReference type="ARBA" id="ARBA00022448"/>
    </source>
</evidence>
<dbReference type="RefSeq" id="WP_083345234.1">
    <property type="nucleotide sequence ID" value="NZ_LT629690.1"/>
</dbReference>
<dbReference type="InterPro" id="IPR057601">
    <property type="entry name" value="Oar-like_b-barrel"/>
</dbReference>
<evidence type="ECO:0000256" key="1">
    <source>
        <dbReference type="ARBA" id="ARBA00004571"/>
    </source>
</evidence>
<keyword evidence="4" id="KW-0812">Transmembrane</keyword>
<dbReference type="GO" id="GO:0004180">
    <property type="term" value="F:carboxypeptidase activity"/>
    <property type="evidence" value="ECO:0007669"/>
    <property type="project" value="UniProtKB-KW"/>
</dbReference>
<dbReference type="InterPro" id="IPR036942">
    <property type="entry name" value="Beta-barrel_TonB_sf"/>
</dbReference>
<dbReference type="Pfam" id="PF13620">
    <property type="entry name" value="CarboxypepD_reg"/>
    <property type="match status" value="1"/>
</dbReference>
<evidence type="ECO:0000256" key="6">
    <source>
        <dbReference type="ARBA" id="ARBA00023237"/>
    </source>
</evidence>
<evidence type="ECO:0000259" key="8">
    <source>
        <dbReference type="Pfam" id="PF25183"/>
    </source>
</evidence>
<keyword evidence="6" id="KW-0998">Cell outer membrane</keyword>
<feature type="domain" description="TonB-dependent transporter Oar-like beta-barrel" evidence="8">
    <location>
        <begin position="236"/>
        <end position="989"/>
    </location>
</feature>
<evidence type="ECO:0000256" key="4">
    <source>
        <dbReference type="ARBA" id="ARBA00022692"/>
    </source>
</evidence>
<reference evidence="9 10" key="1">
    <citation type="submission" date="2016-10" db="EMBL/GenBank/DDBJ databases">
        <authorList>
            <person name="de Groot N.N."/>
        </authorList>
    </citation>
    <scope>NUCLEOTIDE SEQUENCE [LARGE SCALE GENOMIC DNA]</scope>
    <source>
        <strain evidence="9 10">GAS232</strain>
    </source>
</reference>
<dbReference type="AlphaFoldDB" id="A0A1G7KQJ0"/>
<feature type="signal peptide" evidence="7">
    <location>
        <begin position="1"/>
        <end position="20"/>
    </location>
</feature>
<keyword evidence="9" id="KW-0121">Carboxypeptidase</keyword>
<dbReference type="SUPFAM" id="SSF49452">
    <property type="entry name" value="Starch-binding domain-like"/>
    <property type="match status" value="1"/>
</dbReference>
<dbReference type="InterPro" id="IPR013784">
    <property type="entry name" value="Carb-bd-like_fold"/>
</dbReference>
<proteinExistence type="predicted"/>
<protein>
    <submittedName>
        <fullName evidence="9">Carboxypeptidase regulatory-like domain-containing protein</fullName>
    </submittedName>
</protein>